<sequence length="637" mass="72004">MTEVQDVDAFSLRFQNILYAPEVQTSLKRMRIPAPLASKAEVLAAIAETANEETLAKDAVEALTAAAWLQLRAGTALDSGLCMVALACLCLVTWKGRYGNIDVRPAPKESVLMILMPSGLRSLRSSTSSRNVLVRPALWTLVVIQGKETMEWLAQVGFFFWSRLPIRQSGHDQQTNQEKPFCIPGTRTPVLRIADAISHPAPSLETLADLVFLIAGYFAIFRQMDFYGTRELDKIFLPWFCAMYWLRLMYSLRGERWLGPYLLPILSAVRDTGAFFFVTSLCVAGATHAYVVLNAREDDRFPIYSAFTHTVRLAIFGDFDLFEFHGQDTTYMEKDGVWEPDDPDPEENGFVTYMYLQLCFFCTGVGVAVLLMNLLIGILGQNYELHQNRAQVLFVQARARMLLEQQQRPWARLATALHRKVLGLGYGQTACREDEPHHDADEPHQNGGCIDKLLRSVCRLGELALIPLLPIMQPLHPSKEISYHQERVFKRFVRRILWRPMENIRCRALVIPAMSLLLLPGAVVCLLSLMGFATSCVLLKIIGGQIKGLRYLINFSVFGLFGDHFADECQIFALVRKEPGMDDLRGMRAELKEKIQRLENELQEQRQEQKASLDAMGKKIDALLNLARAETAETQHS</sequence>
<proteinExistence type="predicted"/>
<evidence type="ECO:0000313" key="4">
    <source>
        <dbReference type="EMBL" id="CAE6943047.1"/>
    </source>
</evidence>
<feature type="transmembrane region" description="Helical" evidence="3">
    <location>
        <begin position="273"/>
        <end position="293"/>
    </location>
</feature>
<feature type="transmembrane region" description="Helical" evidence="3">
    <location>
        <begin position="354"/>
        <end position="379"/>
    </location>
</feature>
<keyword evidence="5" id="KW-1185">Reference proteome</keyword>
<dbReference type="OrthoDB" id="429694at2759"/>
<evidence type="ECO:0000256" key="3">
    <source>
        <dbReference type="SAM" id="Phobius"/>
    </source>
</evidence>
<dbReference type="EMBL" id="CAJNDS010000069">
    <property type="protein sequence ID" value="CAE6943047.1"/>
    <property type="molecule type" value="Genomic_DNA"/>
</dbReference>
<feature type="coiled-coil region" evidence="2">
    <location>
        <begin position="581"/>
        <end position="619"/>
    </location>
</feature>
<name>A0A812H774_9DINO</name>
<keyword evidence="1" id="KW-0677">Repeat</keyword>
<keyword evidence="3" id="KW-0812">Transmembrane</keyword>
<dbReference type="GO" id="GO:0005216">
    <property type="term" value="F:monoatomic ion channel activity"/>
    <property type="evidence" value="ECO:0007669"/>
    <property type="project" value="InterPro"/>
</dbReference>
<accession>A0A812H774</accession>
<evidence type="ECO:0000313" key="5">
    <source>
        <dbReference type="Proteomes" id="UP000604046"/>
    </source>
</evidence>
<feature type="transmembrane region" description="Helical" evidence="3">
    <location>
        <begin position="509"/>
        <end position="532"/>
    </location>
</feature>
<evidence type="ECO:0000256" key="1">
    <source>
        <dbReference type="ARBA" id="ARBA00022737"/>
    </source>
</evidence>
<keyword evidence="3" id="KW-0472">Membrane</keyword>
<dbReference type="PANTHER" id="PTHR10582:SF2">
    <property type="entry name" value="INACTIVE"/>
    <property type="match status" value="1"/>
</dbReference>
<dbReference type="AlphaFoldDB" id="A0A812H774"/>
<reference evidence="4" key="1">
    <citation type="submission" date="2021-02" db="EMBL/GenBank/DDBJ databases">
        <authorList>
            <person name="Dougan E. K."/>
            <person name="Rhodes N."/>
            <person name="Thang M."/>
            <person name="Chan C."/>
        </authorList>
    </citation>
    <scope>NUCLEOTIDE SEQUENCE</scope>
</reference>
<dbReference type="Proteomes" id="UP000604046">
    <property type="component" value="Unassembled WGS sequence"/>
</dbReference>
<dbReference type="PANTHER" id="PTHR10582">
    <property type="entry name" value="TRANSIENT RECEPTOR POTENTIAL ION CHANNEL PROTEIN"/>
    <property type="match status" value="1"/>
</dbReference>
<dbReference type="GO" id="GO:0098703">
    <property type="term" value="P:calcium ion import across plasma membrane"/>
    <property type="evidence" value="ECO:0007669"/>
    <property type="project" value="TreeGrafter"/>
</dbReference>
<gene>
    <name evidence="4" type="primary">HMA5</name>
    <name evidence="4" type="ORF">SNAT2548_LOCUS1291</name>
</gene>
<keyword evidence="3" id="KW-1133">Transmembrane helix</keyword>
<evidence type="ECO:0000256" key="2">
    <source>
        <dbReference type="SAM" id="Coils"/>
    </source>
</evidence>
<dbReference type="GO" id="GO:0005886">
    <property type="term" value="C:plasma membrane"/>
    <property type="evidence" value="ECO:0007669"/>
    <property type="project" value="TreeGrafter"/>
</dbReference>
<organism evidence="4 5">
    <name type="scientific">Symbiodinium natans</name>
    <dbReference type="NCBI Taxonomy" id="878477"/>
    <lineage>
        <taxon>Eukaryota</taxon>
        <taxon>Sar</taxon>
        <taxon>Alveolata</taxon>
        <taxon>Dinophyceae</taxon>
        <taxon>Suessiales</taxon>
        <taxon>Symbiodiniaceae</taxon>
        <taxon>Symbiodinium</taxon>
    </lineage>
</organism>
<comment type="caution">
    <text evidence="4">The sequence shown here is derived from an EMBL/GenBank/DDBJ whole genome shotgun (WGS) entry which is preliminary data.</text>
</comment>
<keyword evidence="2" id="KW-0175">Coiled coil</keyword>
<protein>
    <submittedName>
        <fullName evidence="4">HMA5 protein</fullName>
    </submittedName>
</protein>
<dbReference type="InterPro" id="IPR024862">
    <property type="entry name" value="TRPV"/>
</dbReference>